<feature type="compositionally biased region" description="Low complexity" evidence="1">
    <location>
        <begin position="46"/>
        <end position="62"/>
    </location>
</feature>
<dbReference type="Proteomes" id="UP001335648">
    <property type="component" value="Unassembled WGS sequence"/>
</dbReference>
<reference evidence="2 3" key="1">
    <citation type="journal article" date="2023" name="Mol. Biol. Evol.">
        <title>Genomics of Secondarily Temperate Adaptation in the Only Non-Antarctic Icefish.</title>
        <authorList>
            <person name="Rivera-Colon A.G."/>
            <person name="Rayamajhi N."/>
            <person name="Minhas B.F."/>
            <person name="Madrigal G."/>
            <person name="Bilyk K.T."/>
            <person name="Yoon V."/>
            <person name="Hune M."/>
            <person name="Gregory S."/>
            <person name="Cheng C.H.C."/>
            <person name="Catchen J.M."/>
        </authorList>
    </citation>
    <scope>NUCLEOTIDE SEQUENCE [LARGE SCALE GENOMIC DNA]</scope>
    <source>
        <strain evidence="2">JC2023a</strain>
    </source>
</reference>
<organism evidence="2 3">
    <name type="scientific">Champsocephalus esox</name>
    <name type="common">pike icefish</name>
    <dbReference type="NCBI Taxonomy" id="159716"/>
    <lineage>
        <taxon>Eukaryota</taxon>
        <taxon>Metazoa</taxon>
        <taxon>Chordata</taxon>
        <taxon>Craniata</taxon>
        <taxon>Vertebrata</taxon>
        <taxon>Euteleostomi</taxon>
        <taxon>Actinopterygii</taxon>
        <taxon>Neopterygii</taxon>
        <taxon>Teleostei</taxon>
        <taxon>Neoteleostei</taxon>
        <taxon>Acanthomorphata</taxon>
        <taxon>Eupercaria</taxon>
        <taxon>Perciformes</taxon>
        <taxon>Notothenioidei</taxon>
        <taxon>Channichthyidae</taxon>
        <taxon>Champsocephalus</taxon>
    </lineage>
</organism>
<evidence type="ECO:0000256" key="1">
    <source>
        <dbReference type="SAM" id="MobiDB-lite"/>
    </source>
</evidence>
<keyword evidence="3" id="KW-1185">Reference proteome</keyword>
<proteinExistence type="predicted"/>
<dbReference type="AlphaFoldDB" id="A0AAN8CYM7"/>
<accession>A0AAN8CYM7</accession>
<feature type="region of interest" description="Disordered" evidence="1">
    <location>
        <begin position="1"/>
        <end position="72"/>
    </location>
</feature>
<sequence length="72" mass="7606">MSSEGPPRMSPKSQRMPRSHRAPPCRTTGGDFISHNAPGEVPVTPPTRSSSTGGTWSSVVSGAHRPRSPPTE</sequence>
<gene>
    <name evidence="2" type="ORF">CesoFtcFv8_003624</name>
</gene>
<evidence type="ECO:0000313" key="2">
    <source>
        <dbReference type="EMBL" id="KAK5909718.1"/>
    </source>
</evidence>
<comment type="caution">
    <text evidence="2">The sequence shown here is derived from an EMBL/GenBank/DDBJ whole genome shotgun (WGS) entry which is preliminary data.</text>
</comment>
<evidence type="ECO:0000313" key="3">
    <source>
        <dbReference type="Proteomes" id="UP001335648"/>
    </source>
</evidence>
<protein>
    <submittedName>
        <fullName evidence="2">Uncharacterized protein</fullName>
    </submittedName>
</protein>
<dbReference type="EMBL" id="JAULUE010002048">
    <property type="protein sequence ID" value="KAK5909718.1"/>
    <property type="molecule type" value="Genomic_DNA"/>
</dbReference>
<name>A0AAN8CYM7_9TELE</name>